<protein>
    <recommendedName>
        <fullName evidence="1">AB hydrolase-1 domain-containing protein</fullName>
    </recommendedName>
</protein>
<dbReference type="Gene3D" id="1.10.210.20">
    <property type="match status" value="1"/>
</dbReference>
<accession>A0A856MH52</accession>
<dbReference type="KEGG" id="bsen:DP114_18035"/>
<dbReference type="Pfam" id="PF00561">
    <property type="entry name" value="Abhydrolase_1"/>
    <property type="match status" value="1"/>
</dbReference>
<evidence type="ECO:0000313" key="3">
    <source>
        <dbReference type="Proteomes" id="UP000503129"/>
    </source>
</evidence>
<name>A0A856MH52_9CYAN</name>
<dbReference type="Proteomes" id="UP000503129">
    <property type="component" value="Chromosome"/>
</dbReference>
<dbReference type="InterPro" id="IPR029058">
    <property type="entry name" value="AB_hydrolase_fold"/>
</dbReference>
<dbReference type="EMBL" id="CP030118">
    <property type="protein sequence ID" value="QDL09539.1"/>
    <property type="molecule type" value="Genomic_DNA"/>
</dbReference>
<evidence type="ECO:0000259" key="1">
    <source>
        <dbReference type="Pfam" id="PF00561"/>
    </source>
</evidence>
<gene>
    <name evidence="2" type="ORF">DP114_18035</name>
</gene>
<organism evidence="2 3">
    <name type="scientific">Brasilonema sennae CENA114</name>
    <dbReference type="NCBI Taxonomy" id="415709"/>
    <lineage>
        <taxon>Bacteria</taxon>
        <taxon>Bacillati</taxon>
        <taxon>Cyanobacteriota</taxon>
        <taxon>Cyanophyceae</taxon>
        <taxon>Nostocales</taxon>
        <taxon>Scytonemataceae</taxon>
        <taxon>Brasilonema</taxon>
        <taxon>Bromeliae group (in: Brasilonema)</taxon>
    </lineage>
</organism>
<reference evidence="2 3" key="1">
    <citation type="submission" date="2018-06" db="EMBL/GenBank/DDBJ databases">
        <title>Comparative genomics of Brasilonema spp. strains.</title>
        <authorList>
            <person name="Alvarenga D.O."/>
            <person name="Fiore M.F."/>
            <person name="Varani A.M."/>
        </authorList>
    </citation>
    <scope>NUCLEOTIDE SEQUENCE [LARGE SCALE GENOMIC DNA]</scope>
    <source>
        <strain evidence="2 3">CENA114</strain>
    </source>
</reference>
<feature type="domain" description="AB hydrolase-1" evidence="1">
    <location>
        <begin position="26"/>
        <end position="151"/>
    </location>
</feature>
<proteinExistence type="predicted"/>
<sequence>MVLDVCMDELIGESKLAFDDIGAGEPALLLFPGWCADRGILAALAEIESKKRRVINVDLLGHNESRRPEGDFGSEDMIRETIKLVDSLNINEFVTVSVAHAGWIAIELRRRLVNRVPKMVFLEWIIIEPPEIFFETLDKIQKPDQWQSARDALFIGWSVGDPNLAKPFHEFMTNYDFDMWSRAGREISRSYREFGSALRFLETLAPAPTVLNIYSPTQMKSLYSLLDDTKYLEAQQVFANKHHWYHIYRSSSRSHLPSVEVTQEVADAIEYFLCGSAS</sequence>
<keyword evidence="3" id="KW-1185">Reference proteome</keyword>
<dbReference type="Gene3D" id="3.40.50.1820">
    <property type="entry name" value="alpha/beta hydrolase"/>
    <property type="match status" value="1"/>
</dbReference>
<dbReference type="InterPro" id="IPR000073">
    <property type="entry name" value="AB_hydrolase_1"/>
</dbReference>
<dbReference type="SUPFAM" id="SSF53474">
    <property type="entry name" value="alpha/beta-Hydrolases"/>
    <property type="match status" value="1"/>
</dbReference>
<evidence type="ECO:0000313" key="2">
    <source>
        <dbReference type="EMBL" id="QDL09539.1"/>
    </source>
</evidence>
<dbReference type="AlphaFoldDB" id="A0A856MH52"/>